<keyword evidence="4" id="KW-1185">Reference proteome</keyword>
<dbReference type="PANTHER" id="PTHR43156:SF2">
    <property type="entry name" value="STAGE II SPORULATION PROTEIN E"/>
    <property type="match status" value="1"/>
</dbReference>
<dbReference type="HOGENOM" id="CLU_000445_43_6_10"/>
<name>H6L808_SAPGL</name>
<dbReference type="EMBL" id="CP002831">
    <property type="protein sequence ID" value="AFC25336.1"/>
    <property type="molecule type" value="Genomic_DNA"/>
</dbReference>
<dbReference type="Gene3D" id="3.30.450.40">
    <property type="match status" value="1"/>
</dbReference>
<dbReference type="eggNOG" id="COG2208">
    <property type="taxonomic scope" value="Bacteria"/>
</dbReference>
<proteinExistence type="predicted"/>
<evidence type="ECO:0000259" key="2">
    <source>
        <dbReference type="SMART" id="SM00331"/>
    </source>
</evidence>
<dbReference type="PANTHER" id="PTHR43156">
    <property type="entry name" value="STAGE II SPORULATION PROTEIN E-RELATED"/>
    <property type="match status" value="1"/>
</dbReference>
<feature type="domain" description="PPM-type phosphatase" evidence="2">
    <location>
        <begin position="195"/>
        <end position="412"/>
    </location>
</feature>
<dbReference type="InterPro" id="IPR052016">
    <property type="entry name" value="Bact_Sigma-Reg"/>
</dbReference>
<dbReference type="KEGG" id="sgn:SGRA_2608"/>
<sequence>MDSQDKTSLPRIEELEHKLYLQQLQINRLSEITQAINNNIKIQDLFKIYTDTLSWEMGAQRFALYSCKDGHWQLATHKGVDEKLLVLDISDYFSAYQRIAKIGEDHPLLCEFNYVIPVYHKEEAIAFAFVYKEARKGENLFEAIRFIGTLTNVVAVAIENKRLFKRQLAQEKMRHELRLANQVQNMLIPSKLPNNQRFNFAGIYQPHEGVGGDYYDFMELNEDEIAFCIADISGKGISAAILMSNFQANLQTLIHRKDLKIPEFVDRLNEKVLKATRGDRFITFFVARYNRSTGRLLYLNAGHNPPFLYRNGQVERLDKGCTILGIVPKIPKLEWGEIYLKEDAFFFLYTDGLTDLRNEAGQTVEEEAIADFIGRHHQLSADDFNAALMQEMQEFKGSMEFPDDISILTGHIFATKEQKKQSKAAKMTVKAS</sequence>
<evidence type="ECO:0000313" key="3">
    <source>
        <dbReference type="EMBL" id="AFC25336.1"/>
    </source>
</evidence>
<gene>
    <name evidence="3" type="ordered locus">SGRA_2608</name>
</gene>
<dbReference type="GO" id="GO:0016791">
    <property type="term" value="F:phosphatase activity"/>
    <property type="evidence" value="ECO:0007669"/>
    <property type="project" value="TreeGrafter"/>
</dbReference>
<dbReference type="SMART" id="SM00331">
    <property type="entry name" value="PP2C_SIG"/>
    <property type="match status" value="1"/>
</dbReference>
<organism evidence="3 4">
    <name type="scientific">Saprospira grandis (strain Lewin)</name>
    <dbReference type="NCBI Taxonomy" id="984262"/>
    <lineage>
        <taxon>Bacteria</taxon>
        <taxon>Pseudomonadati</taxon>
        <taxon>Bacteroidota</taxon>
        <taxon>Saprospiria</taxon>
        <taxon>Saprospirales</taxon>
        <taxon>Saprospiraceae</taxon>
        <taxon>Saprospira</taxon>
    </lineage>
</organism>
<dbReference type="SUPFAM" id="SSF81606">
    <property type="entry name" value="PP2C-like"/>
    <property type="match status" value="1"/>
</dbReference>
<dbReference type="Proteomes" id="UP000007519">
    <property type="component" value="Chromosome"/>
</dbReference>
<dbReference type="SUPFAM" id="SSF55781">
    <property type="entry name" value="GAF domain-like"/>
    <property type="match status" value="1"/>
</dbReference>
<dbReference type="STRING" id="984262.SGRA_2608"/>
<dbReference type="AlphaFoldDB" id="H6L808"/>
<evidence type="ECO:0000313" key="4">
    <source>
        <dbReference type="Proteomes" id="UP000007519"/>
    </source>
</evidence>
<dbReference type="InterPro" id="IPR036457">
    <property type="entry name" value="PPM-type-like_dom_sf"/>
</dbReference>
<reference evidence="3 4" key="1">
    <citation type="journal article" date="2012" name="Stand. Genomic Sci.">
        <title>Complete genome sequencing and analysis of Saprospira grandis str. Lewin, a predatory marine bacterium.</title>
        <authorList>
            <person name="Saw J.H."/>
            <person name="Yuryev A."/>
            <person name="Kanbe M."/>
            <person name="Hou S."/>
            <person name="Young A.G."/>
            <person name="Aizawa S."/>
            <person name="Alam M."/>
        </authorList>
    </citation>
    <scope>NUCLEOTIDE SEQUENCE [LARGE SCALE GENOMIC DNA]</scope>
    <source>
        <strain evidence="3 4">Lewin</strain>
    </source>
</reference>
<dbReference type="OrthoDB" id="9763484at2"/>
<accession>H6L808</accession>
<dbReference type="RefSeq" id="WP_015692947.1">
    <property type="nucleotide sequence ID" value="NC_016940.1"/>
</dbReference>
<dbReference type="InterPro" id="IPR001932">
    <property type="entry name" value="PPM-type_phosphatase-like_dom"/>
</dbReference>
<dbReference type="InterPro" id="IPR029016">
    <property type="entry name" value="GAF-like_dom_sf"/>
</dbReference>
<protein>
    <submittedName>
        <fullName evidence="3">Sigma factor regulation protein</fullName>
    </submittedName>
</protein>
<dbReference type="Pfam" id="PF07228">
    <property type="entry name" value="SpoIIE"/>
    <property type="match status" value="1"/>
</dbReference>
<keyword evidence="1" id="KW-0378">Hydrolase</keyword>
<evidence type="ECO:0000256" key="1">
    <source>
        <dbReference type="ARBA" id="ARBA00022801"/>
    </source>
</evidence>
<dbReference type="Gene3D" id="3.60.40.10">
    <property type="entry name" value="PPM-type phosphatase domain"/>
    <property type="match status" value="1"/>
</dbReference>